<dbReference type="InterPro" id="IPR029058">
    <property type="entry name" value="AB_hydrolase_fold"/>
</dbReference>
<sequence>MGARETSTSRTCPRPRRRPHRAQGTSTPGTGAETPSSTGDGHITDPPAAEAEAPSVGITAEIKLSDYALPDVELFTPRRRTFTAPDGTPVEGFVLRDETLTGAGPLPLDAHGGPHNAWAPVFDGIHLYHQVLAARGWTVLTVNPRGSDGYGEAFCKAVLGAWGIADTDDLLSPIDEPVGEGIAMLDRLAVIGYRYGSYVSYWLPARTDRFKTAISGGCLSGLVSAAGASDEGHFLRTYECRGDAAAQSPMTHVDRVTTPALLLHGEGDYLCPVGQAERWFAALRERSVPVRLVRYPDGSHLFILDGRPYRRVDCNERIVEWLQQWIPVDGGPVSPN</sequence>
<dbReference type="InterPro" id="IPR001375">
    <property type="entry name" value="Peptidase_S9_cat"/>
</dbReference>
<name>A0ABQ2QQ11_9ACTN</name>
<feature type="domain" description="Peptidase S9 prolyl oligopeptidase catalytic" evidence="3">
    <location>
        <begin position="129"/>
        <end position="326"/>
    </location>
</feature>
<protein>
    <recommendedName>
        <fullName evidence="3">Peptidase S9 prolyl oligopeptidase catalytic domain-containing protein</fullName>
    </recommendedName>
</protein>
<organism evidence="4 5">
    <name type="scientific">Streptosporangium pseudovulgare</name>
    <dbReference type="NCBI Taxonomy" id="35765"/>
    <lineage>
        <taxon>Bacteria</taxon>
        <taxon>Bacillati</taxon>
        <taxon>Actinomycetota</taxon>
        <taxon>Actinomycetes</taxon>
        <taxon>Streptosporangiales</taxon>
        <taxon>Streptosporangiaceae</taxon>
        <taxon>Streptosporangium</taxon>
    </lineage>
</organism>
<keyword evidence="5" id="KW-1185">Reference proteome</keyword>
<keyword evidence="1" id="KW-0378">Hydrolase</keyword>
<comment type="caution">
    <text evidence="4">The sequence shown here is derived from an EMBL/GenBank/DDBJ whole genome shotgun (WGS) entry which is preliminary data.</text>
</comment>
<dbReference type="PANTHER" id="PTHR42776">
    <property type="entry name" value="SERINE PEPTIDASE S9 FAMILY MEMBER"/>
    <property type="match status" value="1"/>
</dbReference>
<feature type="compositionally biased region" description="Low complexity" evidence="2">
    <location>
        <begin position="1"/>
        <end position="12"/>
    </location>
</feature>
<dbReference type="EMBL" id="BMQJ01000004">
    <property type="protein sequence ID" value="GGP91836.1"/>
    <property type="molecule type" value="Genomic_DNA"/>
</dbReference>
<dbReference type="Pfam" id="PF00326">
    <property type="entry name" value="Peptidase_S9"/>
    <property type="match status" value="1"/>
</dbReference>
<evidence type="ECO:0000313" key="5">
    <source>
        <dbReference type="Proteomes" id="UP000611554"/>
    </source>
</evidence>
<gene>
    <name evidence="4" type="ORF">GCM10010140_21990</name>
</gene>
<accession>A0ABQ2QQ11</accession>
<evidence type="ECO:0000256" key="1">
    <source>
        <dbReference type="ARBA" id="ARBA00022801"/>
    </source>
</evidence>
<reference evidence="5" key="1">
    <citation type="journal article" date="2019" name="Int. J. Syst. Evol. Microbiol.">
        <title>The Global Catalogue of Microorganisms (GCM) 10K type strain sequencing project: providing services to taxonomists for standard genome sequencing and annotation.</title>
        <authorList>
            <consortium name="The Broad Institute Genomics Platform"/>
            <consortium name="The Broad Institute Genome Sequencing Center for Infectious Disease"/>
            <person name="Wu L."/>
            <person name="Ma J."/>
        </authorList>
    </citation>
    <scope>NUCLEOTIDE SEQUENCE [LARGE SCALE GENOMIC DNA]</scope>
    <source>
        <strain evidence="5">JCM 3115</strain>
    </source>
</reference>
<dbReference type="PANTHER" id="PTHR42776:SF27">
    <property type="entry name" value="DIPEPTIDYL PEPTIDASE FAMILY MEMBER 6"/>
    <property type="match status" value="1"/>
</dbReference>
<dbReference type="SUPFAM" id="SSF53474">
    <property type="entry name" value="alpha/beta-Hydrolases"/>
    <property type="match status" value="1"/>
</dbReference>
<feature type="region of interest" description="Disordered" evidence="2">
    <location>
        <begin position="1"/>
        <end position="52"/>
    </location>
</feature>
<proteinExistence type="predicted"/>
<feature type="compositionally biased region" description="Polar residues" evidence="2">
    <location>
        <begin position="23"/>
        <end position="39"/>
    </location>
</feature>
<dbReference type="Proteomes" id="UP000611554">
    <property type="component" value="Unassembled WGS sequence"/>
</dbReference>
<evidence type="ECO:0000256" key="2">
    <source>
        <dbReference type="SAM" id="MobiDB-lite"/>
    </source>
</evidence>
<dbReference type="Gene3D" id="3.40.50.1820">
    <property type="entry name" value="alpha/beta hydrolase"/>
    <property type="match status" value="1"/>
</dbReference>
<evidence type="ECO:0000313" key="4">
    <source>
        <dbReference type="EMBL" id="GGP91836.1"/>
    </source>
</evidence>
<evidence type="ECO:0000259" key="3">
    <source>
        <dbReference type="Pfam" id="PF00326"/>
    </source>
</evidence>